<protein>
    <submittedName>
        <fullName evidence="1">Uncharacterized protein</fullName>
    </submittedName>
</protein>
<keyword evidence="2" id="KW-1185">Reference proteome</keyword>
<proteinExistence type="predicted"/>
<dbReference type="Proteomes" id="UP001057402">
    <property type="component" value="Chromosome 9"/>
</dbReference>
<evidence type="ECO:0000313" key="2">
    <source>
        <dbReference type="Proteomes" id="UP001057402"/>
    </source>
</evidence>
<gene>
    <name evidence="1" type="ORF">MLD38_030492</name>
</gene>
<reference evidence="2" key="1">
    <citation type="journal article" date="2023" name="Front. Plant Sci.">
        <title>Chromosomal-level genome assembly of Melastoma candidum provides insights into trichome evolution.</title>
        <authorList>
            <person name="Zhong Y."/>
            <person name="Wu W."/>
            <person name="Sun C."/>
            <person name="Zou P."/>
            <person name="Liu Y."/>
            <person name="Dai S."/>
            <person name="Zhou R."/>
        </authorList>
    </citation>
    <scope>NUCLEOTIDE SEQUENCE [LARGE SCALE GENOMIC DNA]</scope>
</reference>
<dbReference type="EMBL" id="CM042888">
    <property type="protein sequence ID" value="KAI4325064.1"/>
    <property type="molecule type" value="Genomic_DNA"/>
</dbReference>
<name>A0ACB9MLZ6_9MYRT</name>
<organism evidence="1 2">
    <name type="scientific">Melastoma candidum</name>
    <dbReference type="NCBI Taxonomy" id="119954"/>
    <lineage>
        <taxon>Eukaryota</taxon>
        <taxon>Viridiplantae</taxon>
        <taxon>Streptophyta</taxon>
        <taxon>Embryophyta</taxon>
        <taxon>Tracheophyta</taxon>
        <taxon>Spermatophyta</taxon>
        <taxon>Magnoliopsida</taxon>
        <taxon>eudicotyledons</taxon>
        <taxon>Gunneridae</taxon>
        <taxon>Pentapetalae</taxon>
        <taxon>rosids</taxon>
        <taxon>malvids</taxon>
        <taxon>Myrtales</taxon>
        <taxon>Melastomataceae</taxon>
        <taxon>Melastomatoideae</taxon>
        <taxon>Melastomateae</taxon>
        <taxon>Melastoma</taxon>
    </lineage>
</organism>
<evidence type="ECO:0000313" key="1">
    <source>
        <dbReference type="EMBL" id="KAI4325064.1"/>
    </source>
</evidence>
<sequence>MISVIVPVEDHALNSSSARCQKNVVNNKFKGVSRFIPDDIKNLKKIIITSPAIYKAEVRYHSSIKTPFVGTLGFDTRPVNHLPGRGGVREVDPDTGVSVFPSFHFIHFYTDLGKPHDAKDGNDCRAHSHDGDDDRFHPCGKDLSESLNHLAILYYSFR</sequence>
<accession>A0ACB9MLZ6</accession>
<comment type="caution">
    <text evidence="1">The sequence shown here is derived from an EMBL/GenBank/DDBJ whole genome shotgun (WGS) entry which is preliminary data.</text>
</comment>